<accession>A0A8J4WG24</accession>
<name>A0A8J4WG24_9TREM</name>
<proteinExistence type="predicted"/>
<organism evidence="1 2">
    <name type="scientific">Paragonimus heterotremus</name>
    <dbReference type="NCBI Taxonomy" id="100268"/>
    <lineage>
        <taxon>Eukaryota</taxon>
        <taxon>Metazoa</taxon>
        <taxon>Spiralia</taxon>
        <taxon>Lophotrochozoa</taxon>
        <taxon>Platyhelminthes</taxon>
        <taxon>Trematoda</taxon>
        <taxon>Digenea</taxon>
        <taxon>Plagiorchiida</taxon>
        <taxon>Troglotremata</taxon>
        <taxon>Troglotrematidae</taxon>
        <taxon>Paragonimus</taxon>
    </lineage>
</organism>
<reference evidence="1" key="1">
    <citation type="submission" date="2019-05" db="EMBL/GenBank/DDBJ databases">
        <title>Annotation for the trematode Paragonimus heterotremus.</title>
        <authorList>
            <person name="Choi Y.-J."/>
        </authorList>
    </citation>
    <scope>NUCLEOTIDE SEQUENCE</scope>
    <source>
        <strain evidence="1">LC</strain>
    </source>
</reference>
<evidence type="ECO:0000313" key="1">
    <source>
        <dbReference type="EMBL" id="KAF5399788.1"/>
    </source>
</evidence>
<sequence>MKQTDVRIQLDNFNNRLQKLCLSSELDSERLKSNPVGACIKHVGCRTPTSRLLRKSYLEDFTALENNQLFLTLRPNKGFEIVLLNKNDYFPNVMSILSDKTMFQKEESRKDKTVTVDERFLRILRRLKQADAISAHVFERSSLTRTRVLRLYGVSKLHTEEAPLGLMFDMCNSFCHAVAHWLVKNLEPAERRLTVFSQRSSSSSRNTLLFRSKGHSYIGQFIDGPHFIIEFNKLRD</sequence>
<evidence type="ECO:0000313" key="2">
    <source>
        <dbReference type="Proteomes" id="UP000748531"/>
    </source>
</evidence>
<dbReference type="Proteomes" id="UP000748531">
    <property type="component" value="Unassembled WGS sequence"/>
</dbReference>
<gene>
    <name evidence="1" type="ORF">PHET_07199</name>
</gene>
<comment type="caution">
    <text evidence="1">The sequence shown here is derived from an EMBL/GenBank/DDBJ whole genome shotgun (WGS) entry which is preliminary data.</text>
</comment>
<dbReference type="EMBL" id="LUCH01003725">
    <property type="protein sequence ID" value="KAF5399788.1"/>
    <property type="molecule type" value="Genomic_DNA"/>
</dbReference>
<dbReference type="OrthoDB" id="10029313at2759"/>
<keyword evidence="2" id="KW-1185">Reference proteome</keyword>
<dbReference type="AlphaFoldDB" id="A0A8J4WG24"/>
<protein>
    <submittedName>
        <fullName evidence="1">Uncharacterized protein</fullName>
    </submittedName>
</protein>